<gene>
    <name evidence="2" type="ORF">SAMN05660206_10197</name>
</gene>
<evidence type="ECO:0000256" key="1">
    <source>
        <dbReference type="SAM" id="Phobius"/>
    </source>
</evidence>
<evidence type="ECO:0000313" key="3">
    <source>
        <dbReference type="Proteomes" id="UP000198785"/>
    </source>
</evidence>
<name>A0A1I6NTU5_9SPHI</name>
<reference evidence="2 3" key="1">
    <citation type="submission" date="2016-10" db="EMBL/GenBank/DDBJ databases">
        <authorList>
            <person name="de Groot N.N."/>
        </authorList>
    </citation>
    <scope>NUCLEOTIDE SEQUENCE [LARGE SCALE GENOMIC DNA]</scope>
    <source>
        <strain evidence="2 3">DSM 22789</strain>
    </source>
</reference>
<feature type="transmembrane region" description="Helical" evidence="1">
    <location>
        <begin position="31"/>
        <end position="48"/>
    </location>
</feature>
<keyword evidence="1" id="KW-0812">Transmembrane</keyword>
<feature type="transmembrane region" description="Helical" evidence="1">
    <location>
        <begin position="54"/>
        <end position="72"/>
    </location>
</feature>
<protein>
    <submittedName>
        <fullName evidence="2">Uncharacterized protein</fullName>
    </submittedName>
</protein>
<feature type="transmembrane region" description="Helical" evidence="1">
    <location>
        <begin position="79"/>
        <end position="96"/>
    </location>
</feature>
<proteinExistence type="predicted"/>
<accession>A0A1I6NTU5</accession>
<sequence length="97" mass="11075">MVWMLTSKRIGWKDRTKLGERLAAKPERAKFISVILMLFAFILAILHLGVGSGLFAAIVILMAMGSVIVLFFPFRYVSMSWIFGLYVVSLFIELFIR</sequence>
<keyword evidence="1" id="KW-0472">Membrane</keyword>
<dbReference type="Proteomes" id="UP000198785">
    <property type="component" value="Unassembled WGS sequence"/>
</dbReference>
<keyword evidence="1" id="KW-1133">Transmembrane helix</keyword>
<keyword evidence="3" id="KW-1185">Reference proteome</keyword>
<dbReference type="EMBL" id="FOZZ01000001">
    <property type="protein sequence ID" value="SFS31363.1"/>
    <property type="molecule type" value="Genomic_DNA"/>
</dbReference>
<dbReference type="AlphaFoldDB" id="A0A1I6NTU5"/>
<organism evidence="2 3">
    <name type="scientific">Sphingobacterium wenxiniae</name>
    <dbReference type="NCBI Taxonomy" id="683125"/>
    <lineage>
        <taxon>Bacteria</taxon>
        <taxon>Pseudomonadati</taxon>
        <taxon>Bacteroidota</taxon>
        <taxon>Sphingobacteriia</taxon>
        <taxon>Sphingobacteriales</taxon>
        <taxon>Sphingobacteriaceae</taxon>
        <taxon>Sphingobacterium</taxon>
    </lineage>
</organism>
<evidence type="ECO:0000313" key="2">
    <source>
        <dbReference type="EMBL" id="SFS31363.1"/>
    </source>
</evidence>
<dbReference type="STRING" id="683125.SAMN05660206_10197"/>